<proteinExistence type="predicted"/>
<organism evidence="1 2">
    <name type="scientific">Trifolium pratense</name>
    <name type="common">Red clover</name>
    <dbReference type="NCBI Taxonomy" id="57577"/>
    <lineage>
        <taxon>Eukaryota</taxon>
        <taxon>Viridiplantae</taxon>
        <taxon>Streptophyta</taxon>
        <taxon>Embryophyta</taxon>
        <taxon>Tracheophyta</taxon>
        <taxon>Spermatophyta</taxon>
        <taxon>Magnoliopsida</taxon>
        <taxon>eudicotyledons</taxon>
        <taxon>Gunneridae</taxon>
        <taxon>Pentapetalae</taxon>
        <taxon>rosids</taxon>
        <taxon>fabids</taxon>
        <taxon>Fabales</taxon>
        <taxon>Fabaceae</taxon>
        <taxon>Papilionoideae</taxon>
        <taxon>50 kb inversion clade</taxon>
        <taxon>NPAAA clade</taxon>
        <taxon>Hologalegina</taxon>
        <taxon>IRL clade</taxon>
        <taxon>Trifolieae</taxon>
        <taxon>Trifolium</taxon>
    </lineage>
</organism>
<evidence type="ECO:0000313" key="1">
    <source>
        <dbReference type="EMBL" id="PNX97137.1"/>
    </source>
</evidence>
<reference evidence="1 2" key="1">
    <citation type="journal article" date="2014" name="Am. J. Bot.">
        <title>Genome assembly and annotation for red clover (Trifolium pratense; Fabaceae).</title>
        <authorList>
            <person name="Istvanek J."/>
            <person name="Jaros M."/>
            <person name="Krenek A."/>
            <person name="Repkova J."/>
        </authorList>
    </citation>
    <scope>NUCLEOTIDE SEQUENCE [LARGE SCALE GENOMIC DNA]</scope>
    <source>
        <strain evidence="2">cv. Tatra</strain>
        <tissue evidence="1">Young leaves</tissue>
    </source>
</reference>
<comment type="caution">
    <text evidence="1">The sequence shown here is derived from an EMBL/GenBank/DDBJ whole genome shotgun (WGS) entry which is preliminary data.</text>
</comment>
<accession>A0A2K3N284</accession>
<feature type="non-terminal residue" evidence="1">
    <location>
        <position position="124"/>
    </location>
</feature>
<dbReference type="EMBL" id="ASHM01015234">
    <property type="protein sequence ID" value="PNX97137.1"/>
    <property type="molecule type" value="Genomic_DNA"/>
</dbReference>
<dbReference type="Proteomes" id="UP000236291">
    <property type="component" value="Unassembled WGS sequence"/>
</dbReference>
<sequence>MRKRPTKLDIYYGAYVEGLAADRVFAMCRHEDRATMGRVTMLFWSIWQHRNGVVWNDSLSLPNQVVRIAYEAWNDWFVVHHLKHDENYIFAVHHWLGEIQQVTLSTVEGEAWALLQAMWEANLR</sequence>
<gene>
    <name evidence="1" type="ORF">L195_g020360</name>
</gene>
<dbReference type="AlphaFoldDB" id="A0A2K3N284"/>
<evidence type="ECO:0000313" key="2">
    <source>
        <dbReference type="Proteomes" id="UP000236291"/>
    </source>
</evidence>
<reference evidence="1 2" key="2">
    <citation type="journal article" date="2017" name="Front. Plant Sci.">
        <title>Gene Classification and Mining of Molecular Markers Useful in Red Clover (Trifolium pratense) Breeding.</title>
        <authorList>
            <person name="Istvanek J."/>
            <person name="Dluhosova J."/>
            <person name="Dluhos P."/>
            <person name="Patkova L."/>
            <person name="Nedelnik J."/>
            <person name="Repkova J."/>
        </authorList>
    </citation>
    <scope>NUCLEOTIDE SEQUENCE [LARGE SCALE GENOMIC DNA]</scope>
    <source>
        <strain evidence="2">cv. Tatra</strain>
        <tissue evidence="1">Young leaves</tissue>
    </source>
</reference>
<protein>
    <submittedName>
        <fullName evidence="1">Uncharacterized protein</fullName>
    </submittedName>
</protein>
<name>A0A2K3N284_TRIPR</name>